<keyword evidence="2" id="KW-1185">Reference proteome</keyword>
<feature type="non-terminal residue" evidence="1">
    <location>
        <position position="98"/>
    </location>
</feature>
<organism evidence="1 2">
    <name type="scientific">Cylindrobasidium torrendii FP15055 ss-10</name>
    <dbReference type="NCBI Taxonomy" id="1314674"/>
    <lineage>
        <taxon>Eukaryota</taxon>
        <taxon>Fungi</taxon>
        <taxon>Dikarya</taxon>
        <taxon>Basidiomycota</taxon>
        <taxon>Agaricomycotina</taxon>
        <taxon>Agaricomycetes</taxon>
        <taxon>Agaricomycetidae</taxon>
        <taxon>Agaricales</taxon>
        <taxon>Marasmiineae</taxon>
        <taxon>Physalacriaceae</taxon>
        <taxon>Cylindrobasidium</taxon>
    </lineage>
</organism>
<dbReference type="EMBL" id="KN880457">
    <property type="protein sequence ID" value="KIY71196.1"/>
    <property type="molecule type" value="Genomic_DNA"/>
</dbReference>
<name>A0A0D7BNQ1_9AGAR</name>
<reference evidence="1 2" key="1">
    <citation type="journal article" date="2015" name="Fungal Genet. Biol.">
        <title>Evolution of novel wood decay mechanisms in Agaricales revealed by the genome sequences of Fistulina hepatica and Cylindrobasidium torrendii.</title>
        <authorList>
            <person name="Floudas D."/>
            <person name="Held B.W."/>
            <person name="Riley R."/>
            <person name="Nagy L.G."/>
            <person name="Koehler G."/>
            <person name="Ransdell A.S."/>
            <person name="Younus H."/>
            <person name="Chow J."/>
            <person name="Chiniquy J."/>
            <person name="Lipzen A."/>
            <person name="Tritt A."/>
            <person name="Sun H."/>
            <person name="Haridas S."/>
            <person name="LaButti K."/>
            <person name="Ohm R.A."/>
            <person name="Kues U."/>
            <person name="Blanchette R.A."/>
            <person name="Grigoriev I.V."/>
            <person name="Minto R.E."/>
            <person name="Hibbett D.S."/>
        </authorList>
    </citation>
    <scope>NUCLEOTIDE SEQUENCE [LARGE SCALE GENOMIC DNA]</scope>
    <source>
        <strain evidence="1 2">FP15055 ss-10</strain>
    </source>
</reference>
<dbReference type="OrthoDB" id="2339190at2759"/>
<proteinExistence type="predicted"/>
<dbReference type="Proteomes" id="UP000054007">
    <property type="component" value="Unassembled WGS sequence"/>
</dbReference>
<protein>
    <submittedName>
        <fullName evidence="1">Uncharacterized protein</fullName>
    </submittedName>
</protein>
<dbReference type="AlphaFoldDB" id="A0A0D7BNQ1"/>
<feature type="non-terminal residue" evidence="1">
    <location>
        <position position="1"/>
    </location>
</feature>
<accession>A0A0D7BNQ1</accession>
<evidence type="ECO:0000313" key="1">
    <source>
        <dbReference type="EMBL" id="KIY71196.1"/>
    </source>
</evidence>
<sequence>SPRITYPIAGSTWISGEMTTVTWDTTDAPVNITNPNGRVVLGQKTTGDDSEHLGEVLAENFSILDGNISFTIPNVPESDDYIIVLFGDSGNASPKFNI</sequence>
<evidence type="ECO:0000313" key="2">
    <source>
        <dbReference type="Proteomes" id="UP000054007"/>
    </source>
</evidence>
<gene>
    <name evidence="1" type="ORF">CYLTODRAFT_328311</name>
</gene>